<protein>
    <submittedName>
        <fullName evidence="2">Uncharacterized protein</fullName>
    </submittedName>
</protein>
<evidence type="ECO:0000313" key="2">
    <source>
        <dbReference type="EMBL" id="OLP84720.1"/>
    </source>
</evidence>
<feature type="region of interest" description="Disordered" evidence="1">
    <location>
        <begin position="163"/>
        <end position="196"/>
    </location>
</feature>
<organism evidence="2 3">
    <name type="scientific">Symbiodinium microadriaticum</name>
    <name type="common">Dinoflagellate</name>
    <name type="synonym">Zooxanthella microadriatica</name>
    <dbReference type="NCBI Taxonomy" id="2951"/>
    <lineage>
        <taxon>Eukaryota</taxon>
        <taxon>Sar</taxon>
        <taxon>Alveolata</taxon>
        <taxon>Dinophyceae</taxon>
        <taxon>Suessiales</taxon>
        <taxon>Symbiodiniaceae</taxon>
        <taxon>Symbiodinium</taxon>
    </lineage>
</organism>
<dbReference type="OrthoDB" id="10270776at2759"/>
<name>A0A1Q9CP74_SYMMI</name>
<dbReference type="EMBL" id="LSRX01001022">
    <property type="protein sequence ID" value="OLP84720.1"/>
    <property type="molecule type" value="Genomic_DNA"/>
</dbReference>
<sequence length="196" mass="22400">MRCKPFESAAAELVDKSLHSLKQLNIRSEKATKPWNDVTLMQSSSFVQSAARNWGAGFRPTSARRRTQMLHGAPRGSEEDPRVVDEKPDAARRWLSSMSSWVDMENFRSPPADVPGPMYLVLGEDEEEESFLLQAMRIVEIDSYDATVVRDIHAKLKQAIQEEPAGWQTYQRAMPEEKRKAEKHGRPAPLHRRDEN</sequence>
<dbReference type="AlphaFoldDB" id="A0A1Q9CP74"/>
<proteinExistence type="predicted"/>
<accession>A0A1Q9CP74</accession>
<gene>
    <name evidence="2" type="ORF">AK812_SmicGene34362</name>
</gene>
<keyword evidence="3" id="KW-1185">Reference proteome</keyword>
<dbReference type="Proteomes" id="UP000186817">
    <property type="component" value="Unassembled WGS sequence"/>
</dbReference>
<evidence type="ECO:0000313" key="3">
    <source>
        <dbReference type="Proteomes" id="UP000186817"/>
    </source>
</evidence>
<reference evidence="2 3" key="1">
    <citation type="submission" date="2016-02" db="EMBL/GenBank/DDBJ databases">
        <title>Genome analysis of coral dinoflagellate symbionts highlights evolutionary adaptations to a symbiotic lifestyle.</title>
        <authorList>
            <person name="Aranda M."/>
            <person name="Li Y."/>
            <person name="Liew Y.J."/>
            <person name="Baumgarten S."/>
            <person name="Simakov O."/>
            <person name="Wilson M."/>
            <person name="Piel J."/>
            <person name="Ashoor H."/>
            <person name="Bougouffa S."/>
            <person name="Bajic V.B."/>
            <person name="Ryu T."/>
            <person name="Ravasi T."/>
            <person name="Bayer T."/>
            <person name="Micklem G."/>
            <person name="Kim H."/>
            <person name="Bhak J."/>
            <person name="Lajeunesse T.C."/>
            <person name="Voolstra C.R."/>
        </authorList>
    </citation>
    <scope>NUCLEOTIDE SEQUENCE [LARGE SCALE GENOMIC DNA]</scope>
    <source>
        <strain evidence="2 3">CCMP2467</strain>
    </source>
</reference>
<comment type="caution">
    <text evidence="2">The sequence shown here is derived from an EMBL/GenBank/DDBJ whole genome shotgun (WGS) entry which is preliminary data.</text>
</comment>
<evidence type="ECO:0000256" key="1">
    <source>
        <dbReference type="SAM" id="MobiDB-lite"/>
    </source>
</evidence>